<dbReference type="InterPro" id="IPR036259">
    <property type="entry name" value="MFS_trans_sf"/>
</dbReference>
<dbReference type="InterPro" id="IPR052425">
    <property type="entry name" value="Uncharacterized_MFS-type"/>
</dbReference>
<evidence type="ECO:0000313" key="8">
    <source>
        <dbReference type="EMBL" id="AEJ20259.1"/>
    </source>
</evidence>
<dbReference type="KEGG" id="scd:Spica_2136"/>
<evidence type="ECO:0000259" key="7">
    <source>
        <dbReference type="PROSITE" id="PS50850"/>
    </source>
</evidence>
<dbReference type="EMBL" id="CP002868">
    <property type="protein sequence ID" value="AEJ20259.1"/>
    <property type="molecule type" value="Genomic_DNA"/>
</dbReference>
<dbReference type="PROSITE" id="PS50850">
    <property type="entry name" value="MFS"/>
    <property type="match status" value="1"/>
</dbReference>
<evidence type="ECO:0000256" key="6">
    <source>
        <dbReference type="SAM" id="Phobius"/>
    </source>
</evidence>
<dbReference type="Proteomes" id="UP000000503">
    <property type="component" value="Chromosome"/>
</dbReference>
<dbReference type="Gene3D" id="1.20.1250.20">
    <property type="entry name" value="MFS general substrate transporter like domains"/>
    <property type="match status" value="2"/>
</dbReference>
<dbReference type="eggNOG" id="COG2211">
    <property type="taxonomic scope" value="Bacteria"/>
</dbReference>
<dbReference type="GO" id="GO:0022857">
    <property type="term" value="F:transmembrane transporter activity"/>
    <property type="evidence" value="ECO:0007669"/>
    <property type="project" value="InterPro"/>
</dbReference>
<evidence type="ECO:0000313" key="9">
    <source>
        <dbReference type="Proteomes" id="UP000000503"/>
    </source>
</evidence>
<feature type="transmembrane region" description="Helical" evidence="6">
    <location>
        <begin position="46"/>
        <end position="68"/>
    </location>
</feature>
<feature type="transmembrane region" description="Helical" evidence="6">
    <location>
        <begin position="355"/>
        <end position="376"/>
    </location>
</feature>
<dbReference type="InterPro" id="IPR020846">
    <property type="entry name" value="MFS_dom"/>
</dbReference>
<dbReference type="AlphaFoldDB" id="F8F0X3"/>
<evidence type="ECO:0000256" key="5">
    <source>
        <dbReference type="ARBA" id="ARBA00023136"/>
    </source>
</evidence>
<feature type="transmembrane region" description="Helical" evidence="6">
    <location>
        <begin position="224"/>
        <end position="248"/>
    </location>
</feature>
<feature type="transmembrane region" description="Helical" evidence="6">
    <location>
        <begin position="179"/>
        <end position="199"/>
    </location>
</feature>
<feature type="transmembrane region" description="Helical" evidence="6">
    <location>
        <begin position="151"/>
        <end position="167"/>
    </location>
</feature>
<dbReference type="GO" id="GO:0005886">
    <property type="term" value="C:plasma membrane"/>
    <property type="evidence" value="ECO:0007669"/>
    <property type="project" value="UniProtKB-SubCell"/>
</dbReference>
<reference evidence="9" key="1">
    <citation type="journal article" date="2013" name="Stand. Genomic Sci.">
        <title>Genome sequence of the thermophilic fresh-water bacterium Spirochaeta caldaria type strain (H1(T)), reclassification of Spirochaeta caldaria, Spirochaeta stenostrepta, and Spirochaeta zuelzerae in the genus Treponema as Treponema caldaria comb. nov., Treponema stenostrepta comb. nov., and Treponema zuelzerae comb. nov., and emendation of the genus Treponema.</title>
        <authorList>
            <person name="Abt B."/>
            <person name="Goker M."/>
            <person name="Scheuner C."/>
            <person name="Han C."/>
            <person name="Lu M."/>
            <person name="Misra M."/>
            <person name="Lapidus A."/>
            <person name="Nolan M."/>
            <person name="Lucas S."/>
            <person name="Hammon N."/>
            <person name="Deshpande S."/>
            <person name="Cheng J.F."/>
            <person name="Tapia R."/>
            <person name="Goodwin L.A."/>
            <person name="Pitluck S."/>
            <person name="Liolios K."/>
            <person name="Pagani I."/>
            <person name="Ivanova N."/>
            <person name="Mavromatis K."/>
            <person name="Mikhailova N."/>
            <person name="Huntemann M."/>
            <person name="Pati A."/>
            <person name="Chen A."/>
            <person name="Palaniappan K."/>
            <person name="Land M."/>
            <person name="Hauser L."/>
            <person name="Jeffries C.D."/>
            <person name="Rohde M."/>
            <person name="Spring S."/>
            <person name="Gronow S."/>
            <person name="Detter J.C."/>
            <person name="Bristow J."/>
            <person name="Eisen J.A."/>
            <person name="Markowitz V."/>
            <person name="Hugenholtz P."/>
            <person name="Kyrpides N.C."/>
            <person name="Woyke T."/>
            <person name="Klenk H.P."/>
        </authorList>
    </citation>
    <scope>NUCLEOTIDE SEQUENCE</scope>
    <source>
        <strain evidence="9">ATCC 51460 / DSM 7334 / H1</strain>
    </source>
</reference>
<dbReference type="STRING" id="744872.Spica_2136"/>
<dbReference type="SUPFAM" id="SSF103473">
    <property type="entry name" value="MFS general substrate transporter"/>
    <property type="match status" value="1"/>
</dbReference>
<name>F8F0X3_GRAC1</name>
<feature type="transmembrane region" description="Helical" evidence="6">
    <location>
        <begin position="293"/>
        <end position="315"/>
    </location>
</feature>
<dbReference type="PANTHER" id="PTHR42688">
    <property type="entry name" value="CONSERVED PROTEIN"/>
    <property type="match status" value="1"/>
</dbReference>
<dbReference type="RefSeq" id="WP_013969547.1">
    <property type="nucleotide sequence ID" value="NC_015732.1"/>
</dbReference>
<sequence length="415" mass="44521">MGRFTSEQTGKKLAIEIIIIFGIVSLFGDIMYEGARAVNGPYLKTLGASAALVGLIAGIGEFLGYIVRLASGYFADKTKAYWFFAILGYSLLASVPLLALTGVWQVAALFMVLERFGKALRAPAKDTILSTATKHVGTGFGFGLHEAMDQLGALLGPLVFTAVFAFSRKGTDLASYQAGYAWLWIPFIILMLSLLYAFIRVPNPEALEAIVPKKAEGDVLSKTFWLYTAFSFITTLGFVGWPILSYHYAAKGILSGAEIALFYAIAMGVDGLIAVAIGLLYDHFKKQKDSEHGGLMTLAIIPVVSLLIPLVGFALPSKGAAVLAAILWGVVMGTHETIMKSAIADITPIKKRGTGYGIFNTAYGLALFVSSSLMGLLYDLGIIYVIVLALVAELLAIPSFLILRKEALSKAPHLK</sequence>
<evidence type="ECO:0000256" key="3">
    <source>
        <dbReference type="ARBA" id="ARBA00022692"/>
    </source>
</evidence>
<dbReference type="InterPro" id="IPR011701">
    <property type="entry name" value="MFS"/>
</dbReference>
<keyword evidence="4 6" id="KW-1133">Transmembrane helix</keyword>
<keyword evidence="5 6" id="KW-0472">Membrane</keyword>
<keyword evidence="3 6" id="KW-0812">Transmembrane</keyword>
<dbReference type="HOGENOM" id="CLU_040020_2_0_12"/>
<evidence type="ECO:0000256" key="2">
    <source>
        <dbReference type="ARBA" id="ARBA00022475"/>
    </source>
</evidence>
<comment type="subcellular location">
    <subcellularLocation>
        <location evidence="1">Cell membrane</location>
        <topology evidence="1">Multi-pass membrane protein</topology>
    </subcellularLocation>
</comment>
<dbReference type="Pfam" id="PF07690">
    <property type="entry name" value="MFS_1"/>
    <property type="match status" value="1"/>
</dbReference>
<keyword evidence="2" id="KW-1003">Cell membrane</keyword>
<dbReference type="PANTHER" id="PTHR42688:SF1">
    <property type="entry name" value="BLR5212 PROTEIN"/>
    <property type="match status" value="1"/>
</dbReference>
<evidence type="ECO:0000256" key="1">
    <source>
        <dbReference type="ARBA" id="ARBA00004651"/>
    </source>
</evidence>
<organism evidence="8 9">
    <name type="scientific">Gracilinema caldarium (strain ATCC 51460 / DSM 7334 / H1)</name>
    <name type="common">Treponema caldarium</name>
    <dbReference type="NCBI Taxonomy" id="744872"/>
    <lineage>
        <taxon>Bacteria</taxon>
        <taxon>Pseudomonadati</taxon>
        <taxon>Spirochaetota</taxon>
        <taxon>Spirochaetia</taxon>
        <taxon>Spirochaetales</taxon>
        <taxon>Breznakiellaceae</taxon>
        <taxon>Gracilinema</taxon>
    </lineage>
</organism>
<feature type="transmembrane region" description="Helical" evidence="6">
    <location>
        <begin position="80"/>
        <end position="113"/>
    </location>
</feature>
<protein>
    <submittedName>
        <fullName evidence="8">Major facilitator superfamily MFS_1</fullName>
    </submittedName>
</protein>
<feature type="domain" description="Major facilitator superfamily (MFS) profile" evidence="7">
    <location>
        <begin position="189"/>
        <end position="415"/>
    </location>
</feature>
<evidence type="ECO:0000256" key="4">
    <source>
        <dbReference type="ARBA" id="ARBA00022989"/>
    </source>
</evidence>
<feature type="transmembrane region" description="Helical" evidence="6">
    <location>
        <begin position="13"/>
        <end position="34"/>
    </location>
</feature>
<keyword evidence="9" id="KW-1185">Reference proteome</keyword>
<feature type="transmembrane region" description="Helical" evidence="6">
    <location>
        <begin position="260"/>
        <end position="281"/>
    </location>
</feature>
<dbReference type="OrthoDB" id="9803985at2"/>
<accession>F8F0X3</accession>
<dbReference type="CDD" id="cd17370">
    <property type="entry name" value="MFS_MJ1317_like"/>
    <property type="match status" value="1"/>
</dbReference>
<feature type="transmembrane region" description="Helical" evidence="6">
    <location>
        <begin position="382"/>
        <end position="403"/>
    </location>
</feature>
<gene>
    <name evidence="8" type="ordered locus">Spica_2136</name>
</gene>
<proteinExistence type="predicted"/>